<accession>A0ABS5C4Y1</accession>
<keyword evidence="1" id="KW-0732">Signal</keyword>
<protein>
    <submittedName>
        <fullName evidence="2">Uncharacterized protein</fullName>
    </submittedName>
</protein>
<evidence type="ECO:0000256" key="1">
    <source>
        <dbReference type="SAM" id="SignalP"/>
    </source>
</evidence>
<evidence type="ECO:0000313" key="3">
    <source>
        <dbReference type="Proteomes" id="UP000676565"/>
    </source>
</evidence>
<proteinExistence type="predicted"/>
<feature type="signal peptide" evidence="1">
    <location>
        <begin position="1"/>
        <end position="22"/>
    </location>
</feature>
<organism evidence="2 3">
    <name type="scientific">Gemmata palustris</name>
    <dbReference type="NCBI Taxonomy" id="2822762"/>
    <lineage>
        <taxon>Bacteria</taxon>
        <taxon>Pseudomonadati</taxon>
        <taxon>Planctomycetota</taxon>
        <taxon>Planctomycetia</taxon>
        <taxon>Gemmatales</taxon>
        <taxon>Gemmataceae</taxon>
        <taxon>Gemmata</taxon>
    </lineage>
</organism>
<name>A0ABS5C4Y1_9BACT</name>
<reference evidence="2 3" key="1">
    <citation type="submission" date="2021-04" db="EMBL/GenBank/DDBJ databases">
        <authorList>
            <person name="Ivanova A."/>
        </authorList>
    </citation>
    <scope>NUCLEOTIDE SEQUENCE [LARGE SCALE GENOMIC DNA]</scope>
    <source>
        <strain evidence="2 3">G18</strain>
    </source>
</reference>
<comment type="caution">
    <text evidence="2">The sequence shown here is derived from an EMBL/GenBank/DDBJ whole genome shotgun (WGS) entry which is preliminary data.</text>
</comment>
<evidence type="ECO:0000313" key="2">
    <source>
        <dbReference type="EMBL" id="MBP3961059.1"/>
    </source>
</evidence>
<dbReference type="Proteomes" id="UP000676565">
    <property type="component" value="Unassembled WGS sequence"/>
</dbReference>
<feature type="chain" id="PRO_5046976554" evidence="1">
    <location>
        <begin position="23"/>
        <end position="506"/>
    </location>
</feature>
<keyword evidence="3" id="KW-1185">Reference proteome</keyword>
<sequence>MLRSVLVLALAGAAFAARFTSAADSQPDPVEKQIAVQKAMADARKYLDVSMPAEAVAALEKEISNADGNKAFLTLLRESYLAELYRLEKAPAAEPERIAQTRRKLTLLGGEVKPAPVPVTPAPPAVPMVPTTLPEPNLGSSVVAPVVEPVAAPTIAPASDFAADAVAAFKKGRYADADRLFASTGAAKLTAEQKAAWAYCRIKLSADRVNAPACDATTAAGAVQDVTEALQLVPLNAELQKVGQQLLKAAQAKAGSAKAVAPVVANGDVVETASFRVHHGGDRTLGESVATAAEAGRKQIFERWSGPPGGAWQPKCDIVIHATAEAYAKATGKPAAMTGHASVSLTNKRATARRIDLRADDPVLVPNALPRELTHVVLADLFADKPPPKWAEEGMAILAGSPEEISRYTRTLPRCAREGELRALTTLFDLNDFPAEKITGYYCQSVSVTEHLIKLKGEQNFKIFLSDTQRYGTAQALKRQYNIESPQALEAAWKGANLESARGQAP</sequence>
<gene>
    <name evidence="2" type="ORF">J8F10_38045</name>
</gene>
<dbReference type="RefSeq" id="WP_210663679.1">
    <property type="nucleotide sequence ID" value="NZ_JAGKQQ010000002.1"/>
</dbReference>
<dbReference type="EMBL" id="JAGKQQ010000002">
    <property type="protein sequence ID" value="MBP3961059.1"/>
    <property type="molecule type" value="Genomic_DNA"/>
</dbReference>